<dbReference type="EMBL" id="BDUD01000002">
    <property type="protein sequence ID" value="GBG23196.1"/>
    <property type="molecule type" value="Genomic_DNA"/>
</dbReference>
<keyword evidence="2" id="KW-1185">Reference proteome</keyword>
<name>A0A2R5FWQ4_NOSCO</name>
<gene>
    <name evidence="1" type="ORF">NIES4072_69080</name>
</gene>
<reference evidence="1 2" key="1">
    <citation type="submission" date="2017-06" db="EMBL/GenBank/DDBJ databases">
        <title>Genome sequencing of cyanobaciteial culture collection at National Institute for Environmental Studies (NIES).</title>
        <authorList>
            <person name="Hirose Y."/>
            <person name="Shimura Y."/>
            <person name="Fujisawa T."/>
            <person name="Nakamura Y."/>
            <person name="Kawachi M."/>
        </authorList>
    </citation>
    <scope>NUCLEOTIDE SEQUENCE [LARGE SCALE GENOMIC DNA]</scope>
    <source>
        <strain evidence="1 2">NIES-4072</strain>
    </source>
</reference>
<dbReference type="Proteomes" id="UP000245124">
    <property type="component" value="Unassembled WGS sequence"/>
</dbReference>
<evidence type="ECO:0000313" key="2">
    <source>
        <dbReference type="Proteomes" id="UP000245124"/>
    </source>
</evidence>
<dbReference type="AlphaFoldDB" id="A0A2R5FWQ4"/>
<proteinExistence type="predicted"/>
<sequence length="40" mass="4399">MGLCLLVYTLAQRQVRAALKESKSTIKNQLGKATDLFSDS</sequence>
<comment type="caution">
    <text evidence="1">The sequence shown here is derived from an EMBL/GenBank/DDBJ whole genome shotgun (WGS) entry which is preliminary data.</text>
</comment>
<accession>A0A2R5FWQ4</accession>
<evidence type="ECO:0000313" key="1">
    <source>
        <dbReference type="EMBL" id="GBG23196.1"/>
    </source>
</evidence>
<protein>
    <submittedName>
        <fullName evidence="1">Transposase</fullName>
    </submittedName>
</protein>
<organism evidence="1 2">
    <name type="scientific">Nostoc commune NIES-4072</name>
    <dbReference type="NCBI Taxonomy" id="2005467"/>
    <lineage>
        <taxon>Bacteria</taxon>
        <taxon>Bacillati</taxon>
        <taxon>Cyanobacteriota</taxon>
        <taxon>Cyanophyceae</taxon>
        <taxon>Nostocales</taxon>
        <taxon>Nostocaceae</taxon>
        <taxon>Nostoc</taxon>
    </lineage>
</organism>